<dbReference type="EMBL" id="CAJQZP010000497">
    <property type="protein sequence ID" value="CAG4964394.1"/>
    <property type="molecule type" value="Genomic_DNA"/>
</dbReference>
<evidence type="ECO:0000256" key="1">
    <source>
        <dbReference type="SAM" id="MobiDB-lite"/>
    </source>
</evidence>
<accession>A0A8S3WK59</accession>
<feature type="compositionally biased region" description="Basic and acidic residues" evidence="1">
    <location>
        <begin position="21"/>
        <end position="38"/>
    </location>
</feature>
<proteinExistence type="predicted"/>
<name>A0A8S3WK59_PARAO</name>
<protein>
    <submittedName>
        <fullName evidence="2">(apollo) hypothetical protein</fullName>
    </submittedName>
</protein>
<dbReference type="OrthoDB" id="6136790at2759"/>
<evidence type="ECO:0000313" key="3">
    <source>
        <dbReference type="Proteomes" id="UP000691718"/>
    </source>
</evidence>
<dbReference type="AlphaFoldDB" id="A0A8S3WK59"/>
<comment type="caution">
    <text evidence="2">The sequence shown here is derived from an EMBL/GenBank/DDBJ whole genome shotgun (WGS) entry which is preliminary data.</text>
</comment>
<organism evidence="2 3">
    <name type="scientific">Parnassius apollo</name>
    <name type="common">Apollo butterfly</name>
    <name type="synonym">Papilio apollo</name>
    <dbReference type="NCBI Taxonomy" id="110799"/>
    <lineage>
        <taxon>Eukaryota</taxon>
        <taxon>Metazoa</taxon>
        <taxon>Ecdysozoa</taxon>
        <taxon>Arthropoda</taxon>
        <taxon>Hexapoda</taxon>
        <taxon>Insecta</taxon>
        <taxon>Pterygota</taxon>
        <taxon>Neoptera</taxon>
        <taxon>Endopterygota</taxon>
        <taxon>Lepidoptera</taxon>
        <taxon>Glossata</taxon>
        <taxon>Ditrysia</taxon>
        <taxon>Papilionoidea</taxon>
        <taxon>Papilionidae</taxon>
        <taxon>Parnassiinae</taxon>
        <taxon>Parnassini</taxon>
        <taxon>Parnassius</taxon>
        <taxon>Parnassius</taxon>
    </lineage>
</organism>
<sequence length="327" mass="36809">MSRKRSKYLVDLAKKEKNSLKSFDKNGEIPLHTDERESSPLPAEVDNPEFVALYNHVMFEEPIQEHDYSIVSSASRDIENYKNDVVLQDINLNDLGAPKTPLNIYSPNVLTSTQKLSPLTLTSPIIEPLFSFVSNDASDSIDNTLVPSPYSNFSESSQSLNGTLVPTSCQEAEDRTLTPEISTSIQESLPDSHMVNCLSNNTNSVSAISTPCNSISSPATFNYSDYSAVSTPKNNKRRSKKRTDVGLKRLKLEDEWKNRKRKRLCNKGLQYTTSKGRTKAPRSIKVSFVNCRLQCYNKISQEVRIDLSDKFWDTDDHQNNGKSLPNM</sequence>
<keyword evidence="3" id="KW-1185">Reference proteome</keyword>
<evidence type="ECO:0000313" key="2">
    <source>
        <dbReference type="EMBL" id="CAG4964394.1"/>
    </source>
</evidence>
<reference evidence="2" key="1">
    <citation type="submission" date="2021-04" db="EMBL/GenBank/DDBJ databases">
        <authorList>
            <person name="Tunstrom K."/>
        </authorList>
    </citation>
    <scope>NUCLEOTIDE SEQUENCE</scope>
</reference>
<dbReference type="Proteomes" id="UP000691718">
    <property type="component" value="Unassembled WGS sequence"/>
</dbReference>
<gene>
    <name evidence="2" type="ORF">PAPOLLO_LOCUS7177</name>
</gene>
<feature type="region of interest" description="Disordered" evidence="1">
    <location>
        <begin position="21"/>
        <end position="43"/>
    </location>
</feature>